<feature type="compositionally biased region" description="Low complexity" evidence="9">
    <location>
        <begin position="916"/>
        <end position="931"/>
    </location>
</feature>
<dbReference type="InterPro" id="IPR014729">
    <property type="entry name" value="Rossmann-like_a/b/a_fold"/>
</dbReference>
<dbReference type="InterPro" id="IPR009008">
    <property type="entry name" value="Val/Leu/Ile-tRNA-synth_edit"/>
</dbReference>
<keyword evidence="5 8" id="KW-0648">Protein biosynthesis</keyword>
<comment type="subunit">
    <text evidence="8">Monomer.</text>
</comment>
<feature type="short sequence motif" description="'HIGH' region" evidence="8">
    <location>
        <begin position="64"/>
        <end position="74"/>
    </location>
</feature>
<evidence type="ECO:0000256" key="1">
    <source>
        <dbReference type="ARBA" id="ARBA00022490"/>
    </source>
</evidence>
<evidence type="ECO:0000256" key="9">
    <source>
        <dbReference type="SAM" id="MobiDB-lite"/>
    </source>
</evidence>
<gene>
    <name evidence="8" type="primary">valS</name>
    <name evidence="12" type="ORF">HMPREF1978_01559</name>
</gene>
<dbReference type="PRINTS" id="PR00986">
    <property type="entry name" value="TRNASYNTHVAL"/>
</dbReference>
<comment type="similarity">
    <text evidence="8">Belongs to the class-I aminoacyl-tRNA synthetase family. ValS type 2 subfamily.</text>
</comment>
<evidence type="ECO:0000259" key="10">
    <source>
        <dbReference type="Pfam" id="PF00133"/>
    </source>
</evidence>
<name>U1R4F8_9ACTO</name>
<evidence type="ECO:0000256" key="3">
    <source>
        <dbReference type="ARBA" id="ARBA00022741"/>
    </source>
</evidence>
<dbReference type="InterPro" id="IPR033705">
    <property type="entry name" value="Anticodon_Ia_Val"/>
</dbReference>
<keyword evidence="1 8" id="KW-0963">Cytoplasm</keyword>
<dbReference type="NCBIfam" id="NF009687">
    <property type="entry name" value="PRK13208.1"/>
    <property type="match status" value="1"/>
</dbReference>
<comment type="caution">
    <text evidence="12">The sequence shown here is derived from an EMBL/GenBank/DDBJ whole genome shotgun (WGS) entry which is preliminary data.</text>
</comment>
<dbReference type="PANTHER" id="PTHR11946:SF93">
    <property type="entry name" value="VALINE--TRNA LIGASE, CHLOROPLASTIC_MITOCHONDRIAL 2"/>
    <property type="match status" value="1"/>
</dbReference>
<evidence type="ECO:0000256" key="4">
    <source>
        <dbReference type="ARBA" id="ARBA00022840"/>
    </source>
</evidence>
<evidence type="ECO:0000313" key="13">
    <source>
        <dbReference type="Proteomes" id="UP000016481"/>
    </source>
</evidence>
<dbReference type="SUPFAM" id="SSF50677">
    <property type="entry name" value="ValRS/IleRS/LeuRS editing domain"/>
    <property type="match status" value="1"/>
</dbReference>
<dbReference type="Pfam" id="PF08264">
    <property type="entry name" value="Anticodon_1"/>
    <property type="match status" value="1"/>
</dbReference>
<feature type="compositionally biased region" description="Polar residues" evidence="9">
    <location>
        <begin position="1"/>
        <end position="20"/>
    </location>
</feature>
<feature type="domain" description="Aminoacyl-tRNA synthetase class Ia" evidence="10">
    <location>
        <begin position="146"/>
        <end position="661"/>
    </location>
</feature>
<organism evidence="12 13">
    <name type="scientific">Actinomyces graevenitzii F0530</name>
    <dbReference type="NCBI Taxonomy" id="1321817"/>
    <lineage>
        <taxon>Bacteria</taxon>
        <taxon>Bacillati</taxon>
        <taxon>Actinomycetota</taxon>
        <taxon>Actinomycetes</taxon>
        <taxon>Actinomycetales</taxon>
        <taxon>Actinomycetaceae</taxon>
        <taxon>Actinomyces</taxon>
    </lineage>
</organism>
<dbReference type="CDD" id="cd07962">
    <property type="entry name" value="Anticodon_Ia_Val"/>
    <property type="match status" value="1"/>
</dbReference>
<dbReference type="NCBIfam" id="NF000540">
    <property type="entry name" value="alt_ValS"/>
    <property type="match status" value="1"/>
</dbReference>
<keyword evidence="3 8" id="KW-0547">Nucleotide-binding</keyword>
<sequence>MSANSSTGNARFFASQTHTPNAPAKVSADGLEQRWNETWSQQGTYDFDRNAERHEVFSIDTPPPTVSGSLHVGHVFSYSHTDTVARYQRMRGKAVFYPMGWDDNGLPTERRVQNFFGVRCDPSLPYVENFEPPHVGGEGKSIKARDQVPVSRRNFVELCERLTLADEKQFEDLWRTLGLSVDWSSTYQTIGESARKVAQAAFLRNLARGEAYQAQAPGLWDVTFQTAVAQAELESREYPGFYHRLAFHITDAEVAAKAAAAGAPIENGVDVYIETTRPELLPACVALVAHPDDERYQPLFGTTVSSPVFGVEVPVLPHPEAEKDKGAGIAMCCTFGDTTDIDWWRDLKLPLRAVLRKDGRLELETPEWITSESGRQVYEQMAGKTTFSAREVLVKQLRESGEMSGEPTKTVRQTNFFEKGDKPLEIVTSRQWYIRNGGKPWTNPASGKDLNAELLERGQELKFHPDFMRVRYENWVKGLNNDWLISRQRFFGVPFPLWYQVDANGDVDYNAIITPDESALPVDPSSDVPAGYSAEQRGVPGGFVGELDIMDTWATSSLSAQLVSGWLNDEDLFKRVYPMDIRPQGQDIIRTWLFSSVVRADLEFGALPWKHAGISGWILDSDHKKMSKSKGNVVTPKGLLEKYGSDAVRYWATSARLGLDAAFEEAQIKIGRRLAIKILNASKFALSMGLPWDADEATKAAAPAPSLDASEVSEPVDQAVLLGLADVVDAATAAFDNFEHARALEVAESFFWTFCDDYIELIKDRANDFEGSHSPEAVRSARTTLAIAVDTFVRLFAPFMPFATEEVWSWYRTGSVHRAPWPTSDWLREAASGADVELVGAVGQVLASLRKLKSEAKTSQKTPILEVTLELPEQLAKQVELVRTDLIEAAKVTGEFTVNASDSCESATVVSSTLGQAPAKQAPAKQAPAKQTPTWTEILFPDADRNRQ</sequence>
<protein>
    <recommendedName>
        <fullName evidence="8">Valine--tRNA ligase</fullName>
        <ecNumber evidence="8">6.1.1.9</ecNumber>
    </recommendedName>
    <alternativeName>
        <fullName evidence="8">Valyl-tRNA synthetase</fullName>
        <shortName evidence="8">ValRS</shortName>
    </alternativeName>
</protein>
<evidence type="ECO:0000256" key="7">
    <source>
        <dbReference type="ARBA" id="ARBA00047552"/>
    </source>
</evidence>
<accession>U1R4F8</accession>
<comment type="function">
    <text evidence="8">Catalyzes the attachment of valine to tRNA(Val). As ValRS can inadvertently accommodate and process structurally similar amino acids such as threonine, to avoid such errors, it has a 'posttransfer' editing activity that hydrolyzes mischarged Thr-tRNA(Val) in a tRNA-dependent manner.</text>
</comment>
<keyword evidence="4 8" id="KW-0067">ATP-binding</keyword>
<dbReference type="InterPro" id="IPR002300">
    <property type="entry name" value="aa-tRNA-synth_Ia"/>
</dbReference>
<dbReference type="Gene3D" id="3.40.50.620">
    <property type="entry name" value="HUPs"/>
    <property type="match status" value="2"/>
</dbReference>
<comment type="catalytic activity">
    <reaction evidence="7 8">
        <text>tRNA(Val) + L-valine + ATP = L-valyl-tRNA(Val) + AMP + diphosphate</text>
        <dbReference type="Rhea" id="RHEA:10704"/>
        <dbReference type="Rhea" id="RHEA-COMP:9672"/>
        <dbReference type="Rhea" id="RHEA-COMP:9708"/>
        <dbReference type="ChEBI" id="CHEBI:30616"/>
        <dbReference type="ChEBI" id="CHEBI:33019"/>
        <dbReference type="ChEBI" id="CHEBI:57762"/>
        <dbReference type="ChEBI" id="CHEBI:78442"/>
        <dbReference type="ChEBI" id="CHEBI:78537"/>
        <dbReference type="ChEBI" id="CHEBI:456215"/>
        <dbReference type="EC" id="6.1.1.9"/>
    </reaction>
</comment>
<dbReference type="InterPro" id="IPR009080">
    <property type="entry name" value="tRNAsynth_Ia_anticodon-bd"/>
</dbReference>
<feature type="region of interest" description="Disordered" evidence="9">
    <location>
        <begin position="916"/>
        <end position="948"/>
    </location>
</feature>
<dbReference type="Pfam" id="PF00133">
    <property type="entry name" value="tRNA-synt_1"/>
    <property type="match status" value="2"/>
</dbReference>
<dbReference type="InterPro" id="IPR001412">
    <property type="entry name" value="aa-tRNA-synth_I_CS"/>
</dbReference>
<proteinExistence type="inferred from homology"/>
<dbReference type="PATRIC" id="fig|1321817.3.peg.1369"/>
<dbReference type="PROSITE" id="PS00178">
    <property type="entry name" value="AA_TRNA_LIGASE_I"/>
    <property type="match status" value="1"/>
</dbReference>
<dbReference type="InterPro" id="IPR002303">
    <property type="entry name" value="Valyl-tRNA_ligase"/>
</dbReference>
<dbReference type="InterPro" id="IPR048044">
    <property type="entry name" value="Valyl-tRNA_ligase_actino"/>
</dbReference>
<dbReference type="InterPro" id="IPR013155">
    <property type="entry name" value="M/V/L/I-tRNA-synth_anticd-bd"/>
</dbReference>
<dbReference type="AlphaFoldDB" id="U1R4F8"/>
<evidence type="ECO:0000313" key="12">
    <source>
        <dbReference type="EMBL" id="ERH14648.1"/>
    </source>
</evidence>
<comment type="subcellular location">
    <subcellularLocation>
        <location evidence="8">Cytoplasm</location>
    </subcellularLocation>
</comment>
<dbReference type="HAMAP" id="MF_02005">
    <property type="entry name" value="Val_tRNA_synth_type2"/>
    <property type="match status" value="1"/>
</dbReference>
<feature type="region of interest" description="Disordered" evidence="9">
    <location>
        <begin position="1"/>
        <end position="24"/>
    </location>
</feature>
<keyword evidence="2 8" id="KW-0436">Ligase</keyword>
<dbReference type="GO" id="GO:0002161">
    <property type="term" value="F:aminoacyl-tRNA deacylase activity"/>
    <property type="evidence" value="ECO:0007669"/>
    <property type="project" value="InterPro"/>
</dbReference>
<dbReference type="Proteomes" id="UP000016481">
    <property type="component" value="Unassembled WGS sequence"/>
</dbReference>
<dbReference type="HOGENOM" id="CLU_001493_0_2_11"/>
<dbReference type="GO" id="GO:0006438">
    <property type="term" value="P:valyl-tRNA aminoacylation"/>
    <property type="evidence" value="ECO:0007669"/>
    <property type="project" value="UniProtKB-UniRule"/>
</dbReference>
<dbReference type="PANTHER" id="PTHR11946">
    <property type="entry name" value="VALYL-TRNA SYNTHETASES"/>
    <property type="match status" value="1"/>
</dbReference>
<evidence type="ECO:0000259" key="11">
    <source>
        <dbReference type="Pfam" id="PF08264"/>
    </source>
</evidence>
<dbReference type="GO" id="GO:0005524">
    <property type="term" value="F:ATP binding"/>
    <property type="evidence" value="ECO:0007669"/>
    <property type="project" value="UniProtKB-UniRule"/>
</dbReference>
<keyword evidence="6 8" id="KW-0030">Aminoacyl-tRNA synthetase</keyword>
<feature type="domain" description="Methionyl/Valyl/Leucyl/Isoleucyl-tRNA synthetase anticodon-binding" evidence="11">
    <location>
        <begin position="717"/>
        <end position="867"/>
    </location>
</feature>
<evidence type="ECO:0000256" key="8">
    <source>
        <dbReference type="HAMAP-Rule" id="MF_02005"/>
    </source>
</evidence>
<dbReference type="GO" id="GO:0004832">
    <property type="term" value="F:valine-tRNA ligase activity"/>
    <property type="evidence" value="ECO:0007669"/>
    <property type="project" value="UniProtKB-UniRule"/>
</dbReference>
<dbReference type="EMBL" id="AWSC01000063">
    <property type="protein sequence ID" value="ERH14648.1"/>
    <property type="molecule type" value="Genomic_DNA"/>
</dbReference>
<feature type="domain" description="Aminoacyl-tRNA synthetase class Ia" evidence="10">
    <location>
        <begin position="35"/>
        <end position="117"/>
    </location>
</feature>
<dbReference type="GO" id="GO:0005829">
    <property type="term" value="C:cytosol"/>
    <property type="evidence" value="ECO:0007669"/>
    <property type="project" value="TreeGrafter"/>
</dbReference>
<comment type="domain">
    <text evidence="8">ValRS has two distinct active sites: one for aminoacylation and one for editing. The misactivated threonine is translocated from the active site to the editing site.</text>
</comment>
<evidence type="ECO:0000256" key="6">
    <source>
        <dbReference type="ARBA" id="ARBA00023146"/>
    </source>
</evidence>
<dbReference type="Gene3D" id="1.10.730.10">
    <property type="entry name" value="Isoleucyl-tRNA Synthetase, Domain 1"/>
    <property type="match status" value="1"/>
</dbReference>
<evidence type="ECO:0000256" key="5">
    <source>
        <dbReference type="ARBA" id="ARBA00022917"/>
    </source>
</evidence>
<dbReference type="RefSeq" id="WP_021603685.1">
    <property type="nucleotide sequence ID" value="NZ_KE951490.1"/>
</dbReference>
<feature type="binding site" evidence="8">
    <location>
        <position position="628"/>
    </location>
    <ligand>
        <name>ATP</name>
        <dbReference type="ChEBI" id="CHEBI:30616"/>
    </ligand>
</feature>
<dbReference type="SUPFAM" id="SSF52374">
    <property type="entry name" value="Nucleotidylyl transferase"/>
    <property type="match status" value="1"/>
</dbReference>
<dbReference type="EC" id="6.1.1.9" evidence="8"/>
<feature type="short sequence motif" description="'KMSKS' region" evidence="8">
    <location>
        <begin position="625"/>
        <end position="629"/>
    </location>
</feature>
<evidence type="ECO:0000256" key="2">
    <source>
        <dbReference type="ARBA" id="ARBA00022598"/>
    </source>
</evidence>
<dbReference type="SUPFAM" id="SSF47323">
    <property type="entry name" value="Anticodon-binding domain of a subclass of class I aminoacyl-tRNA synthetases"/>
    <property type="match status" value="1"/>
</dbReference>
<dbReference type="InterPro" id="IPR022874">
    <property type="entry name" value="Valine-tRNA_ligase_type_2"/>
</dbReference>
<reference evidence="12 13" key="1">
    <citation type="submission" date="2013-08" db="EMBL/GenBank/DDBJ databases">
        <authorList>
            <person name="Weinstock G."/>
            <person name="Sodergren E."/>
            <person name="Wylie T."/>
            <person name="Fulton L."/>
            <person name="Fulton R."/>
            <person name="Fronick C."/>
            <person name="O'Laughlin M."/>
            <person name="Godfrey J."/>
            <person name="Miner T."/>
            <person name="Herter B."/>
            <person name="Appelbaum E."/>
            <person name="Cordes M."/>
            <person name="Lek S."/>
            <person name="Wollam A."/>
            <person name="Pepin K.H."/>
            <person name="Palsikar V.B."/>
            <person name="Mitreva M."/>
            <person name="Wilson R.K."/>
        </authorList>
    </citation>
    <scope>NUCLEOTIDE SEQUENCE [LARGE SCALE GENOMIC DNA]</scope>
    <source>
        <strain evidence="12 13">F0530</strain>
    </source>
</reference>